<evidence type="ECO:0000259" key="2">
    <source>
        <dbReference type="Pfam" id="PF20253"/>
    </source>
</evidence>
<feature type="compositionally biased region" description="Basic residues" evidence="1">
    <location>
        <begin position="190"/>
        <end position="213"/>
    </location>
</feature>
<evidence type="ECO:0000313" key="3">
    <source>
        <dbReference type="EMBL" id="KAK4200012.1"/>
    </source>
</evidence>
<organism evidence="3 4">
    <name type="scientific">Triangularia verruculosa</name>
    <dbReference type="NCBI Taxonomy" id="2587418"/>
    <lineage>
        <taxon>Eukaryota</taxon>
        <taxon>Fungi</taxon>
        <taxon>Dikarya</taxon>
        <taxon>Ascomycota</taxon>
        <taxon>Pezizomycotina</taxon>
        <taxon>Sordariomycetes</taxon>
        <taxon>Sordariomycetidae</taxon>
        <taxon>Sordariales</taxon>
        <taxon>Podosporaceae</taxon>
        <taxon>Triangularia</taxon>
    </lineage>
</organism>
<dbReference type="PIRSF" id="PIRSF028035">
    <property type="entry name" value="UCP028035"/>
    <property type="match status" value="1"/>
</dbReference>
<evidence type="ECO:0000313" key="4">
    <source>
        <dbReference type="Proteomes" id="UP001303160"/>
    </source>
</evidence>
<proteinExistence type="predicted"/>
<keyword evidence="4" id="KW-1185">Reference proteome</keyword>
<reference evidence="3" key="2">
    <citation type="submission" date="2023-05" db="EMBL/GenBank/DDBJ databases">
        <authorList>
            <consortium name="Lawrence Berkeley National Laboratory"/>
            <person name="Steindorff A."/>
            <person name="Hensen N."/>
            <person name="Bonometti L."/>
            <person name="Westerberg I."/>
            <person name="Brannstrom I.O."/>
            <person name="Guillou S."/>
            <person name="Cros-Aarteil S."/>
            <person name="Calhoun S."/>
            <person name="Haridas S."/>
            <person name="Kuo A."/>
            <person name="Mondo S."/>
            <person name="Pangilinan J."/>
            <person name="Riley R."/>
            <person name="Labutti K."/>
            <person name="Andreopoulos B."/>
            <person name="Lipzen A."/>
            <person name="Chen C."/>
            <person name="Yanf M."/>
            <person name="Daum C."/>
            <person name="Ng V."/>
            <person name="Clum A."/>
            <person name="Ohm R."/>
            <person name="Martin F."/>
            <person name="Silar P."/>
            <person name="Natvig D."/>
            <person name="Lalanne C."/>
            <person name="Gautier V."/>
            <person name="Ament-Velasquez S.L."/>
            <person name="Kruys A."/>
            <person name="Hutchinson M.I."/>
            <person name="Powell A.J."/>
            <person name="Barry K."/>
            <person name="Miller A.N."/>
            <person name="Grigoriev I.V."/>
            <person name="Debuchy R."/>
            <person name="Gladieux P."/>
            <person name="Thoren M.H."/>
            <person name="Johannesson H."/>
        </authorList>
    </citation>
    <scope>NUCLEOTIDE SEQUENCE</scope>
    <source>
        <strain evidence="3">CBS 315.58</strain>
    </source>
</reference>
<comment type="caution">
    <text evidence="3">The sequence shown here is derived from an EMBL/GenBank/DDBJ whole genome shotgun (WGS) entry which is preliminary data.</text>
</comment>
<dbReference type="InterPro" id="IPR016864">
    <property type="entry name" value="UCP028035"/>
</dbReference>
<gene>
    <name evidence="3" type="ORF">QBC40DRAFT_340176</name>
</gene>
<dbReference type="InterPro" id="IPR046539">
    <property type="entry name" value="DUF6604"/>
</dbReference>
<feature type="domain" description="DUF6604" evidence="2">
    <location>
        <begin position="9"/>
        <end position="295"/>
    </location>
</feature>
<feature type="region of interest" description="Disordered" evidence="1">
    <location>
        <begin position="167"/>
        <end position="226"/>
    </location>
</feature>
<dbReference type="Pfam" id="PF20253">
    <property type="entry name" value="DUF6604"/>
    <property type="match status" value="1"/>
</dbReference>
<dbReference type="EMBL" id="MU863925">
    <property type="protein sequence ID" value="KAK4200012.1"/>
    <property type="molecule type" value="Genomic_DNA"/>
</dbReference>
<dbReference type="Proteomes" id="UP001303160">
    <property type="component" value="Unassembled WGS sequence"/>
</dbReference>
<feature type="compositionally biased region" description="Acidic residues" evidence="1">
    <location>
        <begin position="172"/>
        <end position="181"/>
    </location>
</feature>
<accession>A0AAN6XK88</accession>
<dbReference type="PANTHER" id="PTHR38795:SF1">
    <property type="entry name" value="DUF6604 DOMAIN-CONTAINING PROTEIN"/>
    <property type="match status" value="1"/>
</dbReference>
<evidence type="ECO:0000256" key="1">
    <source>
        <dbReference type="SAM" id="MobiDB-lite"/>
    </source>
</evidence>
<reference evidence="3" key="1">
    <citation type="journal article" date="2023" name="Mol. Phylogenet. Evol.">
        <title>Genome-scale phylogeny and comparative genomics of the fungal order Sordariales.</title>
        <authorList>
            <person name="Hensen N."/>
            <person name="Bonometti L."/>
            <person name="Westerberg I."/>
            <person name="Brannstrom I.O."/>
            <person name="Guillou S."/>
            <person name="Cros-Aarteil S."/>
            <person name="Calhoun S."/>
            <person name="Haridas S."/>
            <person name="Kuo A."/>
            <person name="Mondo S."/>
            <person name="Pangilinan J."/>
            <person name="Riley R."/>
            <person name="LaButti K."/>
            <person name="Andreopoulos B."/>
            <person name="Lipzen A."/>
            <person name="Chen C."/>
            <person name="Yan M."/>
            <person name="Daum C."/>
            <person name="Ng V."/>
            <person name="Clum A."/>
            <person name="Steindorff A."/>
            <person name="Ohm R.A."/>
            <person name="Martin F."/>
            <person name="Silar P."/>
            <person name="Natvig D.O."/>
            <person name="Lalanne C."/>
            <person name="Gautier V."/>
            <person name="Ament-Velasquez S.L."/>
            <person name="Kruys A."/>
            <person name="Hutchinson M.I."/>
            <person name="Powell A.J."/>
            <person name="Barry K."/>
            <person name="Miller A.N."/>
            <person name="Grigoriev I.V."/>
            <person name="Debuchy R."/>
            <person name="Gladieux P."/>
            <person name="Hiltunen Thoren M."/>
            <person name="Johannesson H."/>
        </authorList>
    </citation>
    <scope>NUCLEOTIDE SEQUENCE</scope>
    <source>
        <strain evidence="3">CBS 315.58</strain>
    </source>
</reference>
<dbReference type="PANTHER" id="PTHR38795">
    <property type="entry name" value="DUF6604 DOMAIN-CONTAINING PROTEIN"/>
    <property type="match status" value="1"/>
</dbReference>
<sequence>MAIRNTYLQYKRDTSLLLRWMIKTSNNIIKSSMLLRPDGEPREINRTGQIAVTDFVPLCQFIAEHVINISPSIHRLFRSIIDARTASHGFFQQIAAITSDKKIEQSNATHKFFIDTLIEALKVLGGTFDEARVDQPADQDTTPVTEEEVEQLISANRFAALQVQDNCKTANQDDESSDEGSESQRQPPATHRRKKSRSGKGKRGKRNAQRKKSSMSSTSSEDLPLGEYKFTSEPDSCHEEYYAACFNVVHSWMLLRQDLQEVWRDVAYKNLNVAVAGTLSNLAISMVKRFATAVFVNFPDHDSYETISNGVTRGYSLEQQEQLLVYAWALITINHHGKAPAEMPRIDVQEQLMLHTYQHLVDFITDFQYTRSGRPTKRMLIELNTWKPDLNLEKATKSERITWRRSYTINWLYEMVNVHLQPGPGRRNILGLQEFAGFITSLAMRKPGTEISSKILPHHVFQLQLMVDSMTISRGWSVGFLEGDLLESPARGFSAERDITARFLNPNMGKSGLIASLAVFRDIWGVSNNEQLRNSANPLRTEVAILNDLVDGLQDSLGQNPEPLILGHLYNMLLNRGYIKSPRGIWALFLHLFKGCIFPDGKAPSSDYHQALLSLLHESAKSSCQKSSSRHRDLLRQWRSQGISPHHELDVGAYSIFSRKSNAVIYREAKWDIDHIPVKDLDLRSSLASIQLLATKRFRDSTTGRMRLDDTELTRRYTASGSTEEGILKSLSIADEGLGGFGKTSRTSTQDSKARRAANDINDGYAVTDRMWLKILKCDIINDFMGDHPLSGANYLGMLVASTVLFRRMFVILGERRNATWMRVLDTHILPCRDAAFALALEAVDPKNQDEELLKVFAETLEAISPPRDFYLHWDYVNYRRLEEELEKGKISNGKGEDSLDANICCVM</sequence>
<name>A0AAN6XK88_9PEZI</name>
<protein>
    <recommendedName>
        <fullName evidence="2">DUF6604 domain-containing protein</fullName>
    </recommendedName>
</protein>
<dbReference type="AlphaFoldDB" id="A0AAN6XK88"/>